<evidence type="ECO:0000313" key="6">
    <source>
        <dbReference type="Proteomes" id="UP000010474"/>
    </source>
</evidence>
<organism evidence="5 6">
    <name type="scientific">Anabaena cylindrica (strain ATCC 27899 / PCC 7122)</name>
    <dbReference type="NCBI Taxonomy" id="272123"/>
    <lineage>
        <taxon>Bacteria</taxon>
        <taxon>Bacillati</taxon>
        <taxon>Cyanobacteriota</taxon>
        <taxon>Cyanophyceae</taxon>
        <taxon>Nostocales</taxon>
        <taxon>Nostocaceae</taxon>
        <taxon>Anabaena</taxon>
    </lineage>
</organism>
<dbReference type="eggNOG" id="COG0732">
    <property type="taxonomic scope" value="Bacteria"/>
</dbReference>
<evidence type="ECO:0000313" key="5">
    <source>
        <dbReference type="EMBL" id="AFZ58289.1"/>
    </source>
</evidence>
<dbReference type="KEGG" id="acy:Anacy_2859"/>
<keyword evidence="2" id="KW-0680">Restriction system</keyword>
<dbReference type="PANTHER" id="PTHR30408:SF12">
    <property type="entry name" value="TYPE I RESTRICTION ENZYME MJAVIII SPECIFICITY SUBUNIT"/>
    <property type="match status" value="1"/>
</dbReference>
<dbReference type="Gene3D" id="3.90.220.20">
    <property type="entry name" value="DNA methylase specificity domains"/>
    <property type="match status" value="2"/>
</dbReference>
<dbReference type="PANTHER" id="PTHR30408">
    <property type="entry name" value="TYPE-1 RESTRICTION ENZYME ECOKI SPECIFICITY PROTEIN"/>
    <property type="match status" value="1"/>
</dbReference>
<comment type="similarity">
    <text evidence="1">Belongs to the type-I restriction system S methylase family.</text>
</comment>
<dbReference type="AlphaFoldDB" id="K9ZHR0"/>
<feature type="domain" description="Type I restriction modification DNA specificity" evidence="4">
    <location>
        <begin position="69"/>
        <end position="186"/>
    </location>
</feature>
<dbReference type="PATRIC" id="fig|272123.3.peg.3122"/>
<evidence type="ECO:0000256" key="2">
    <source>
        <dbReference type="ARBA" id="ARBA00022747"/>
    </source>
</evidence>
<dbReference type="InterPro" id="IPR000055">
    <property type="entry name" value="Restrct_endonuc_typeI_TRD"/>
</dbReference>
<sequence>MLNKPIWYEEKLGKYAYIKGRIGWRGLKASEYTEDGPYLIAGHHIAAGQVKWSACDHVSMPRYLESREIALEEGDIILTKDGTIGRVAIIDNLPGLATINSTMMLIRVRSPLVPRYVYHYLTGDSFQKLVTDKVSGSSIPHIFQRDMVELTIPFPSKSEQQCIAEILDTIEEAIAHTSSIIAKLKQIKAGLLHDLLTRGLDENGELRDAIAHPQEFKDSPLGKIPKDWEVTVLAQEIDIRHGYAFKGEYFSDDPPGEVLLVPGNFHREGGLYFEKNNIKYYQGEIPESTILQNGDLLTVMTDLSPKTLILGRVVLLDLPFKLLHNQRIGKIVVKSTNRWDKQFLILVMNSDRVRQNIISNATGTTVRHTSPDRITRNIVAKPKLEEQKKISEIIETQDTRIRTEEAYLEKLKLQKKGLMHDLLTGKVRINQVKNNIAIPTTA</sequence>
<dbReference type="Gene3D" id="1.10.287.1120">
    <property type="entry name" value="Bipartite methylase S protein"/>
    <property type="match status" value="1"/>
</dbReference>
<dbReference type="Pfam" id="PF01420">
    <property type="entry name" value="Methylase_S"/>
    <property type="match status" value="2"/>
</dbReference>
<dbReference type="STRING" id="272123.Anacy_2859"/>
<dbReference type="RefSeq" id="WP_015214921.1">
    <property type="nucleotide sequence ID" value="NC_019771.1"/>
</dbReference>
<dbReference type="HOGENOM" id="CLU_021095_10_0_3"/>
<protein>
    <submittedName>
        <fullName evidence="5">Restriction modification system DNA specificity domain protein</fullName>
    </submittedName>
</protein>
<dbReference type="Proteomes" id="UP000010474">
    <property type="component" value="Chromosome"/>
</dbReference>
<reference evidence="6" key="1">
    <citation type="journal article" date="2013" name="Proc. Natl. Acad. Sci. U.S.A.">
        <title>Improving the coverage of the cyanobacterial phylum using diversity-driven genome sequencing.</title>
        <authorList>
            <person name="Shih P.M."/>
            <person name="Wu D."/>
            <person name="Latifi A."/>
            <person name="Axen S.D."/>
            <person name="Fewer D.P."/>
            <person name="Talla E."/>
            <person name="Calteau A."/>
            <person name="Cai F."/>
            <person name="Tandeau de Marsac N."/>
            <person name="Rippka R."/>
            <person name="Herdman M."/>
            <person name="Sivonen K."/>
            <person name="Coursin T."/>
            <person name="Laurent T."/>
            <person name="Goodwin L."/>
            <person name="Nolan M."/>
            <person name="Davenport K.W."/>
            <person name="Han C.S."/>
            <person name="Rubin E.M."/>
            <person name="Eisen J.A."/>
            <person name="Woyke T."/>
            <person name="Gugger M."/>
            <person name="Kerfeld C.A."/>
        </authorList>
    </citation>
    <scope>NUCLEOTIDE SEQUENCE [LARGE SCALE GENOMIC DNA]</scope>
    <source>
        <strain evidence="6">ATCC 27899 / PCC 7122</strain>
    </source>
</reference>
<proteinExistence type="inferred from homology"/>
<keyword evidence="6" id="KW-1185">Reference proteome</keyword>
<feature type="domain" description="Type I restriction modification DNA specificity" evidence="4">
    <location>
        <begin position="225"/>
        <end position="412"/>
    </location>
</feature>
<dbReference type="CDD" id="cd17278">
    <property type="entry name" value="RMtype1_S_LdeBORF1052P-TRD2-CR2"/>
    <property type="match status" value="1"/>
</dbReference>
<accession>K9ZHR0</accession>
<dbReference type="SUPFAM" id="SSF116734">
    <property type="entry name" value="DNA methylase specificity domain"/>
    <property type="match status" value="2"/>
</dbReference>
<evidence type="ECO:0000259" key="4">
    <source>
        <dbReference type="Pfam" id="PF01420"/>
    </source>
</evidence>
<evidence type="ECO:0000256" key="3">
    <source>
        <dbReference type="ARBA" id="ARBA00023125"/>
    </source>
</evidence>
<dbReference type="REBASE" id="58192">
    <property type="entry name" value="S.Acy7122ORF2858P"/>
</dbReference>
<name>K9ZHR0_ANACC</name>
<gene>
    <name evidence="5" type="ordered locus">Anacy_2859</name>
</gene>
<dbReference type="InterPro" id="IPR052021">
    <property type="entry name" value="Type-I_RS_S_subunit"/>
</dbReference>
<dbReference type="OrthoDB" id="9815652at2"/>
<dbReference type="GO" id="GO:0003677">
    <property type="term" value="F:DNA binding"/>
    <property type="evidence" value="ECO:0007669"/>
    <property type="project" value="UniProtKB-KW"/>
</dbReference>
<evidence type="ECO:0000256" key="1">
    <source>
        <dbReference type="ARBA" id="ARBA00010923"/>
    </source>
</evidence>
<keyword evidence="3" id="KW-0238">DNA-binding</keyword>
<dbReference type="EMBL" id="CP003659">
    <property type="protein sequence ID" value="AFZ58289.1"/>
    <property type="molecule type" value="Genomic_DNA"/>
</dbReference>
<dbReference type="GO" id="GO:0009307">
    <property type="term" value="P:DNA restriction-modification system"/>
    <property type="evidence" value="ECO:0007669"/>
    <property type="project" value="UniProtKB-KW"/>
</dbReference>
<dbReference type="InterPro" id="IPR044946">
    <property type="entry name" value="Restrct_endonuc_typeI_TRD_sf"/>
</dbReference>